<dbReference type="PANTHER" id="PTHR38434">
    <property type="entry name" value="BLL2549 PROTEIN"/>
    <property type="match status" value="1"/>
</dbReference>
<dbReference type="RefSeq" id="WP_331373858.1">
    <property type="nucleotide sequence ID" value="NZ_CP133148.1"/>
</dbReference>
<feature type="transmembrane region" description="Helical" evidence="2">
    <location>
        <begin position="670"/>
        <end position="690"/>
    </location>
</feature>
<feature type="transmembrane region" description="Helical" evidence="2">
    <location>
        <begin position="155"/>
        <end position="175"/>
    </location>
</feature>
<feature type="transmembrane region" description="Helical" evidence="2">
    <location>
        <begin position="292"/>
        <end position="311"/>
    </location>
</feature>
<feature type="transmembrane region" description="Helical" evidence="2">
    <location>
        <begin position="866"/>
        <end position="884"/>
    </location>
</feature>
<feature type="transmembrane region" description="Helical" evidence="2">
    <location>
        <begin position="420"/>
        <end position="445"/>
    </location>
</feature>
<feature type="transmembrane region" description="Helical" evidence="2">
    <location>
        <begin position="702"/>
        <end position="722"/>
    </location>
</feature>
<feature type="transmembrane region" description="Helical" evidence="2">
    <location>
        <begin position="579"/>
        <end position="596"/>
    </location>
</feature>
<gene>
    <name evidence="3" type="ORF">RB548_04615</name>
</gene>
<sequence>MLEVIAFVAFAMALAAFLGGRRTAERLENEINSLKVEIARLSERQTAVEPAPSQAADETQAPEAMAVEDEGKDGPWARSAREGTRVSSEEATEKQVGQDEQVAAAAMAGAPTPATESLESRIGGQWPVWVGGLALALGGYFLVQYSIDAGLLSPAVRLTLAAAFGLVLGVAGEVIRRRAVPTIADRFRHAMIPGVLTAAGAVTLFGVVYAAHGIYGFIGTATAFVLLALVSLVTVALSLLHGQALAGLGLLASLLTPLFVSSAEPRPWVLFGFLSIAWLATLCASRLRQWTVVPTLANAGLGLWGLAYVVGVTPFEASPVTFALLVMIAGVALIWPGAAERAAGAEDAPGAGRAAATVAGPWERLFAPPHAAVTVSAAIAATVLALLFISPAVTAGRFPVEAFVVVITALALLGTLRATAVYPALFAAFGAIAGTWSLTALSNVLAYLDPSRAQPEIVVSGSTAMLTAMALSAGFVLLASLVLARRLGAQSQFAILWAGIAAIVPNALLAMSFLMTGKFAFDLPHGLAAFIGGLFLLVLVEWLYRRSAEQRDLDTAGGLSVAGSFGLFVLGLHAWTDGLVTTLAVALLGAGYTFATRARSWPVLPWITVGSALVVLARIAWEPTIVGAGDLSTTPVFNALLPGYGIPALLLVASAYLLRASRATRVRNLLQALASLFVLLTLAILVRHAMNGGVLDSSVPTLAEQSIYTLLAIGASGIFMTLDTRSPSPVFRYGGMALGVVSVLSVLSAHLLGLNPYFSGELLGRIPFFDLLFIGYLLPGIAYAGLSWYARDKRPWPYVAALAVSGAILAFAWASLSVRRFWQGENVADWKGFLQGETYTYSVVWLVLGVLLLVVGSRFNAKSIRIASAVLVFIAVLKVFLIDMSNLEGFLRALSFIGLGGVLIGIGLFYQRILSNKGNGGRPDAARTTTEASERTSRA</sequence>
<feature type="transmembrane region" description="Helical" evidence="2">
    <location>
        <begin position="187"/>
        <end position="208"/>
    </location>
</feature>
<evidence type="ECO:0000256" key="1">
    <source>
        <dbReference type="SAM" id="MobiDB-lite"/>
    </source>
</evidence>
<protein>
    <submittedName>
        <fullName evidence="3">DUF2339 domain-containing protein</fullName>
    </submittedName>
</protein>
<feature type="transmembrane region" description="Helical" evidence="2">
    <location>
        <begin position="734"/>
        <end position="754"/>
    </location>
</feature>
<dbReference type="EMBL" id="CP133148">
    <property type="protein sequence ID" value="WVT04700.1"/>
    <property type="molecule type" value="Genomic_DNA"/>
</dbReference>
<feature type="transmembrane region" description="Helical" evidence="2">
    <location>
        <begin position="766"/>
        <end position="786"/>
    </location>
</feature>
<feature type="transmembrane region" description="Helical" evidence="2">
    <location>
        <begin position="214"/>
        <end position="237"/>
    </location>
</feature>
<feature type="transmembrane region" description="Helical" evidence="2">
    <location>
        <begin position="641"/>
        <end position="658"/>
    </location>
</feature>
<feature type="transmembrane region" description="Helical" evidence="2">
    <location>
        <begin position="798"/>
        <end position="818"/>
    </location>
</feature>
<evidence type="ECO:0000313" key="4">
    <source>
        <dbReference type="Proteomes" id="UP001432360"/>
    </source>
</evidence>
<dbReference type="PIRSF" id="PIRSF035905">
    <property type="entry name" value="UCP035905_mp"/>
    <property type="match status" value="1"/>
</dbReference>
<feature type="transmembrane region" description="Helical" evidence="2">
    <location>
        <begin position="457"/>
        <end position="483"/>
    </location>
</feature>
<reference evidence="3" key="1">
    <citation type="submission" date="2023-08" db="EMBL/GenBank/DDBJ databases">
        <title>Complete genome sequence of Sinorhizobium chiapanecum ITTG S70 isolated from Acaciella angustissima nodules in Chiapas-Mexico.</title>
        <authorList>
            <person name="Rincon-Rosales R."/>
            <person name="Rogel M.A."/>
            <person name="Rincon-Medina C.I."/>
            <person name="Guerrero G."/>
            <person name="Manzano-Gomez L.A."/>
            <person name="Lopez-Lopez A."/>
            <person name="Rincon Molina F.A."/>
            <person name="Martinez-Romero E."/>
        </authorList>
    </citation>
    <scope>NUCLEOTIDE SEQUENCE</scope>
    <source>
        <strain evidence="3">ITTG S70</strain>
    </source>
</reference>
<evidence type="ECO:0000256" key="2">
    <source>
        <dbReference type="SAM" id="Phobius"/>
    </source>
</evidence>
<feature type="transmembrane region" description="Helical" evidence="2">
    <location>
        <begin position="838"/>
        <end position="859"/>
    </location>
</feature>
<feature type="transmembrane region" description="Helical" evidence="2">
    <location>
        <begin position="268"/>
        <end position="285"/>
    </location>
</feature>
<name>A0ABZ2BAZ7_9HYPH</name>
<dbReference type="PANTHER" id="PTHR38434:SF1">
    <property type="entry name" value="BLL2549 PROTEIN"/>
    <property type="match status" value="1"/>
</dbReference>
<dbReference type="InterPro" id="IPR019286">
    <property type="entry name" value="DUF2339_TM"/>
</dbReference>
<organism evidence="3 4">
    <name type="scientific">Sinorhizobium chiapasense</name>
    <dbReference type="NCBI Taxonomy" id="501572"/>
    <lineage>
        <taxon>Bacteria</taxon>
        <taxon>Pseudomonadati</taxon>
        <taxon>Pseudomonadota</taxon>
        <taxon>Alphaproteobacteria</taxon>
        <taxon>Hyphomicrobiales</taxon>
        <taxon>Rhizobiaceae</taxon>
        <taxon>Sinorhizobium/Ensifer group</taxon>
        <taxon>Sinorhizobium</taxon>
    </lineage>
</organism>
<feature type="transmembrane region" description="Helical" evidence="2">
    <location>
        <begin position="890"/>
        <end position="910"/>
    </location>
</feature>
<feature type="transmembrane region" description="Helical" evidence="2">
    <location>
        <begin position="6"/>
        <end position="24"/>
    </location>
</feature>
<feature type="transmembrane region" description="Helical" evidence="2">
    <location>
        <begin position="556"/>
        <end position="573"/>
    </location>
</feature>
<dbReference type="InterPro" id="IPR014600">
    <property type="entry name" value="UCP035905_mem"/>
</dbReference>
<feature type="transmembrane region" description="Helical" evidence="2">
    <location>
        <begin position="317"/>
        <end position="335"/>
    </location>
</feature>
<feature type="transmembrane region" description="Helical" evidence="2">
    <location>
        <begin position="495"/>
        <end position="515"/>
    </location>
</feature>
<feature type="region of interest" description="Disordered" evidence="1">
    <location>
        <begin position="918"/>
        <end position="939"/>
    </location>
</feature>
<keyword evidence="2" id="KW-0812">Transmembrane</keyword>
<keyword evidence="2" id="KW-0472">Membrane</keyword>
<keyword evidence="2" id="KW-1133">Transmembrane helix</keyword>
<feature type="region of interest" description="Disordered" evidence="1">
    <location>
        <begin position="45"/>
        <end position="98"/>
    </location>
</feature>
<feature type="compositionally biased region" description="Basic and acidic residues" evidence="1">
    <location>
        <begin position="72"/>
        <end position="97"/>
    </location>
</feature>
<dbReference type="Pfam" id="PF10101">
    <property type="entry name" value="DUF2339"/>
    <property type="match status" value="1"/>
</dbReference>
<feature type="transmembrane region" description="Helical" evidence="2">
    <location>
        <begin position="244"/>
        <end position="262"/>
    </location>
</feature>
<feature type="transmembrane region" description="Helical" evidence="2">
    <location>
        <begin position="603"/>
        <end position="621"/>
    </location>
</feature>
<feature type="transmembrane region" description="Helical" evidence="2">
    <location>
        <begin position="126"/>
        <end position="143"/>
    </location>
</feature>
<proteinExistence type="predicted"/>
<evidence type="ECO:0000313" key="3">
    <source>
        <dbReference type="EMBL" id="WVT04700.1"/>
    </source>
</evidence>
<feature type="transmembrane region" description="Helical" evidence="2">
    <location>
        <begin position="395"/>
        <end position="413"/>
    </location>
</feature>
<accession>A0ABZ2BAZ7</accession>
<keyword evidence="4" id="KW-1185">Reference proteome</keyword>
<feature type="transmembrane region" description="Helical" evidence="2">
    <location>
        <begin position="371"/>
        <end position="389"/>
    </location>
</feature>
<feature type="transmembrane region" description="Helical" evidence="2">
    <location>
        <begin position="527"/>
        <end position="544"/>
    </location>
</feature>
<dbReference type="Proteomes" id="UP001432360">
    <property type="component" value="Chromosome"/>
</dbReference>